<dbReference type="EMBL" id="JACIET010000002">
    <property type="protein sequence ID" value="MBB4013690.1"/>
    <property type="molecule type" value="Genomic_DNA"/>
</dbReference>
<feature type="compositionally biased region" description="Basic and acidic residues" evidence="1">
    <location>
        <begin position="81"/>
        <end position="93"/>
    </location>
</feature>
<name>A0A840BL17_9RHOO</name>
<evidence type="ECO:0000313" key="2">
    <source>
        <dbReference type="EMBL" id="MBB4013690.1"/>
    </source>
</evidence>
<accession>A0A840BL17</accession>
<organism evidence="2 3">
    <name type="scientific">Niveibacterium umoris</name>
    <dbReference type="NCBI Taxonomy" id="1193620"/>
    <lineage>
        <taxon>Bacteria</taxon>
        <taxon>Pseudomonadati</taxon>
        <taxon>Pseudomonadota</taxon>
        <taxon>Betaproteobacteria</taxon>
        <taxon>Rhodocyclales</taxon>
        <taxon>Rhodocyclaceae</taxon>
        <taxon>Niveibacterium</taxon>
    </lineage>
</organism>
<sequence>MSTSSKGGAGAPERIRVAERADGFYWRDPESLDEVGPFKTYDAALAYAENADGDEDATTLSEAETALGLSDWVDPDTGLPAEDHVPHIADDDY</sequence>
<reference evidence="2 3" key="1">
    <citation type="submission" date="2020-08" db="EMBL/GenBank/DDBJ databases">
        <title>Genomic Encyclopedia of Type Strains, Phase IV (KMG-IV): sequencing the most valuable type-strain genomes for metagenomic binning, comparative biology and taxonomic classification.</title>
        <authorList>
            <person name="Goeker M."/>
        </authorList>
    </citation>
    <scope>NUCLEOTIDE SEQUENCE [LARGE SCALE GENOMIC DNA]</scope>
    <source>
        <strain evidence="2 3">DSM 106739</strain>
    </source>
</reference>
<dbReference type="RefSeq" id="WP_183635623.1">
    <property type="nucleotide sequence ID" value="NZ_BAABLE010000005.1"/>
</dbReference>
<dbReference type="AlphaFoldDB" id="A0A840BL17"/>
<proteinExistence type="predicted"/>
<evidence type="ECO:0000313" key="3">
    <source>
        <dbReference type="Proteomes" id="UP000561045"/>
    </source>
</evidence>
<comment type="caution">
    <text evidence="2">The sequence shown here is derived from an EMBL/GenBank/DDBJ whole genome shotgun (WGS) entry which is preliminary data.</text>
</comment>
<feature type="region of interest" description="Disordered" evidence="1">
    <location>
        <begin position="71"/>
        <end position="93"/>
    </location>
</feature>
<keyword evidence="3" id="KW-1185">Reference proteome</keyword>
<dbReference type="Proteomes" id="UP000561045">
    <property type="component" value="Unassembled WGS sequence"/>
</dbReference>
<evidence type="ECO:0000256" key="1">
    <source>
        <dbReference type="SAM" id="MobiDB-lite"/>
    </source>
</evidence>
<protein>
    <submittedName>
        <fullName evidence="2">Uncharacterized protein</fullName>
    </submittedName>
</protein>
<gene>
    <name evidence="2" type="ORF">GGR36_003036</name>
</gene>